<evidence type="ECO:0000313" key="1">
    <source>
        <dbReference type="EMBL" id="MDR7355004.1"/>
    </source>
</evidence>
<accession>A0ABU2BAI8</accession>
<dbReference type="Proteomes" id="UP001183619">
    <property type="component" value="Unassembled WGS sequence"/>
</dbReference>
<evidence type="ECO:0000313" key="2">
    <source>
        <dbReference type="Proteomes" id="UP001183619"/>
    </source>
</evidence>
<dbReference type="EMBL" id="JAVDYF010000001">
    <property type="protein sequence ID" value="MDR7355004.1"/>
    <property type="molecule type" value="Genomic_DNA"/>
</dbReference>
<gene>
    <name evidence="1" type="ORF">J2S37_001542</name>
</gene>
<protein>
    <submittedName>
        <fullName evidence="1">Uncharacterized protein</fullName>
    </submittedName>
</protein>
<sequence length="128" mass="14265">MLLNRYKTPRFAPVCMRGIGSSYNHFFNADLQHEQPFAPRAMVRTSDTGGDRLMVWERLFIIDAVLVASLSLFSILGRSIVVLCVEWGIEGVEPVLNEGILINSQSVKSVPVNDCLRKGRIGQCLSAR</sequence>
<reference evidence="1 2" key="1">
    <citation type="submission" date="2023-07" db="EMBL/GenBank/DDBJ databases">
        <title>Sequencing the genomes of 1000 actinobacteria strains.</title>
        <authorList>
            <person name="Klenk H.-P."/>
        </authorList>
    </citation>
    <scope>NUCLEOTIDE SEQUENCE [LARGE SCALE GENOMIC DNA]</scope>
    <source>
        <strain evidence="1 2">DSM 44508</strain>
    </source>
</reference>
<proteinExistence type="predicted"/>
<organism evidence="1 2">
    <name type="scientific">Corynebacterium felinum</name>
    <dbReference type="NCBI Taxonomy" id="131318"/>
    <lineage>
        <taxon>Bacteria</taxon>
        <taxon>Bacillati</taxon>
        <taxon>Actinomycetota</taxon>
        <taxon>Actinomycetes</taxon>
        <taxon>Mycobacteriales</taxon>
        <taxon>Corynebacteriaceae</taxon>
        <taxon>Corynebacterium</taxon>
    </lineage>
</organism>
<name>A0ABU2BAI8_9CORY</name>
<keyword evidence="2" id="KW-1185">Reference proteome</keyword>
<comment type="caution">
    <text evidence="1">The sequence shown here is derived from an EMBL/GenBank/DDBJ whole genome shotgun (WGS) entry which is preliminary data.</text>
</comment>